<keyword evidence="1" id="KW-0805">Transcription regulation</keyword>
<dbReference type="Gene3D" id="1.10.10.60">
    <property type="entry name" value="Homeodomain-like"/>
    <property type="match status" value="2"/>
</dbReference>
<feature type="transmembrane region" description="Helical" evidence="4">
    <location>
        <begin position="194"/>
        <end position="212"/>
    </location>
</feature>
<feature type="transmembrane region" description="Helical" evidence="4">
    <location>
        <begin position="224"/>
        <end position="243"/>
    </location>
</feature>
<dbReference type="InterPro" id="IPR009057">
    <property type="entry name" value="Homeodomain-like_sf"/>
</dbReference>
<organism evidence="6 7">
    <name type="scientific">Echinicola pacifica</name>
    <dbReference type="NCBI Taxonomy" id="346377"/>
    <lineage>
        <taxon>Bacteria</taxon>
        <taxon>Pseudomonadati</taxon>
        <taxon>Bacteroidota</taxon>
        <taxon>Cytophagia</taxon>
        <taxon>Cytophagales</taxon>
        <taxon>Cyclobacteriaceae</taxon>
        <taxon>Echinicola</taxon>
    </lineage>
</organism>
<gene>
    <name evidence="6" type="ORF">GCM10007049_05610</name>
</gene>
<keyword evidence="4" id="KW-0812">Transmembrane</keyword>
<keyword evidence="7" id="KW-1185">Reference proteome</keyword>
<dbReference type="AlphaFoldDB" id="A0A918PMH1"/>
<dbReference type="PROSITE" id="PS01124">
    <property type="entry name" value="HTH_ARAC_FAMILY_2"/>
    <property type="match status" value="1"/>
</dbReference>
<protein>
    <recommendedName>
        <fullName evidence="5">HTH araC/xylS-type domain-containing protein</fullName>
    </recommendedName>
</protein>
<dbReference type="PANTHER" id="PTHR43280">
    <property type="entry name" value="ARAC-FAMILY TRANSCRIPTIONAL REGULATOR"/>
    <property type="match status" value="1"/>
</dbReference>
<evidence type="ECO:0000259" key="5">
    <source>
        <dbReference type="PROSITE" id="PS01124"/>
    </source>
</evidence>
<sequence length="401" mass="45908">MSHSFTALLITQALAITAGILTIAILWVFTNTENKHRRYLGVAFVSLIISLVVSQLTHSNLLYFTPQLLPFALLSLLVFIPFSYLYIRSVLSNQSLSTKDFIHFLPFVLYLLNVTPFFLLDHAGQQGVVQLMMEQNNPIQFLNYSFIPVPVEGLLLLFHIIFAFYWLGQLRLIIGYLQEDTNDKNKVSKSMVNWLYFYAGMQFILFYPYLIHCTNLIGNNTLGMVYQTTGALFVLICTGYLFAQPKLLYGLGDMIISADNLETVMVIEADSPKLKVENTKYLSQDKVIELDQKLTLHIEQNTPYLNQGYNLKNLAEDLDVPLYILSSFINKEKGLNFNDFLNKYRIEHCKQIIYKGGWKSITLEALGYDCGFSNRNSFTSAFKKWAGQTPSEFIKNQEKTA</sequence>
<evidence type="ECO:0000256" key="2">
    <source>
        <dbReference type="ARBA" id="ARBA00023125"/>
    </source>
</evidence>
<name>A0A918PMH1_9BACT</name>
<proteinExistence type="predicted"/>
<comment type="caution">
    <text evidence="6">The sequence shown here is derived from an EMBL/GenBank/DDBJ whole genome shotgun (WGS) entry which is preliminary data.</text>
</comment>
<dbReference type="EMBL" id="BMWX01000001">
    <property type="protein sequence ID" value="GGZ16211.1"/>
    <property type="molecule type" value="Genomic_DNA"/>
</dbReference>
<keyword evidence="3" id="KW-0804">Transcription</keyword>
<feature type="domain" description="HTH araC/xylS-type" evidence="5">
    <location>
        <begin position="292"/>
        <end position="396"/>
    </location>
</feature>
<accession>A0A918PMH1</accession>
<dbReference type="RefSeq" id="WP_018474179.1">
    <property type="nucleotide sequence ID" value="NZ_BMWX01000001.1"/>
</dbReference>
<keyword evidence="2" id="KW-0238">DNA-binding</keyword>
<dbReference type="GO" id="GO:0003700">
    <property type="term" value="F:DNA-binding transcription factor activity"/>
    <property type="evidence" value="ECO:0007669"/>
    <property type="project" value="InterPro"/>
</dbReference>
<reference evidence="6" key="2">
    <citation type="submission" date="2020-09" db="EMBL/GenBank/DDBJ databases">
        <authorList>
            <person name="Sun Q."/>
            <person name="Kim S."/>
        </authorList>
    </citation>
    <scope>NUCLEOTIDE SEQUENCE</scope>
    <source>
        <strain evidence="6">KCTC 12368</strain>
    </source>
</reference>
<dbReference type="PANTHER" id="PTHR43280:SF29">
    <property type="entry name" value="ARAC-FAMILY TRANSCRIPTIONAL REGULATOR"/>
    <property type="match status" value="1"/>
</dbReference>
<feature type="transmembrane region" description="Helical" evidence="4">
    <location>
        <begin position="68"/>
        <end position="87"/>
    </location>
</feature>
<keyword evidence="4" id="KW-1133">Transmembrane helix</keyword>
<evidence type="ECO:0000256" key="3">
    <source>
        <dbReference type="ARBA" id="ARBA00023163"/>
    </source>
</evidence>
<dbReference type="Pfam" id="PF12833">
    <property type="entry name" value="HTH_18"/>
    <property type="match status" value="1"/>
</dbReference>
<dbReference type="SUPFAM" id="SSF46689">
    <property type="entry name" value="Homeodomain-like"/>
    <property type="match status" value="1"/>
</dbReference>
<keyword evidence="4" id="KW-0472">Membrane</keyword>
<feature type="transmembrane region" description="Helical" evidence="4">
    <location>
        <begin position="144"/>
        <end position="167"/>
    </location>
</feature>
<feature type="transmembrane region" description="Helical" evidence="4">
    <location>
        <begin position="39"/>
        <end position="56"/>
    </location>
</feature>
<dbReference type="Proteomes" id="UP000619457">
    <property type="component" value="Unassembled WGS sequence"/>
</dbReference>
<dbReference type="InterPro" id="IPR018060">
    <property type="entry name" value="HTH_AraC"/>
</dbReference>
<dbReference type="GO" id="GO:0043565">
    <property type="term" value="F:sequence-specific DNA binding"/>
    <property type="evidence" value="ECO:0007669"/>
    <property type="project" value="InterPro"/>
</dbReference>
<evidence type="ECO:0000256" key="1">
    <source>
        <dbReference type="ARBA" id="ARBA00023015"/>
    </source>
</evidence>
<reference evidence="6" key="1">
    <citation type="journal article" date="2014" name="Int. J. Syst. Evol. Microbiol.">
        <title>Complete genome sequence of Corynebacterium casei LMG S-19264T (=DSM 44701T), isolated from a smear-ripened cheese.</title>
        <authorList>
            <consortium name="US DOE Joint Genome Institute (JGI-PGF)"/>
            <person name="Walter F."/>
            <person name="Albersmeier A."/>
            <person name="Kalinowski J."/>
            <person name="Ruckert C."/>
        </authorList>
    </citation>
    <scope>NUCLEOTIDE SEQUENCE</scope>
    <source>
        <strain evidence="6">KCTC 12368</strain>
    </source>
</reference>
<evidence type="ECO:0000256" key="4">
    <source>
        <dbReference type="SAM" id="Phobius"/>
    </source>
</evidence>
<evidence type="ECO:0000313" key="6">
    <source>
        <dbReference type="EMBL" id="GGZ16211.1"/>
    </source>
</evidence>
<feature type="transmembrane region" description="Helical" evidence="4">
    <location>
        <begin position="6"/>
        <end position="27"/>
    </location>
</feature>
<dbReference type="SMART" id="SM00342">
    <property type="entry name" value="HTH_ARAC"/>
    <property type="match status" value="1"/>
</dbReference>
<feature type="transmembrane region" description="Helical" evidence="4">
    <location>
        <begin position="107"/>
        <end position="124"/>
    </location>
</feature>
<evidence type="ECO:0000313" key="7">
    <source>
        <dbReference type="Proteomes" id="UP000619457"/>
    </source>
</evidence>